<feature type="compositionally biased region" description="Low complexity" evidence="8">
    <location>
        <begin position="188"/>
        <end position="200"/>
    </location>
</feature>
<evidence type="ECO:0000256" key="3">
    <source>
        <dbReference type="ARBA" id="ARBA00010042"/>
    </source>
</evidence>
<keyword evidence="6" id="KW-0206">Cytoskeleton</keyword>
<feature type="compositionally biased region" description="Basic and acidic residues" evidence="8">
    <location>
        <begin position="209"/>
        <end position="223"/>
    </location>
</feature>
<dbReference type="GO" id="GO:0005634">
    <property type="term" value="C:nucleus"/>
    <property type="evidence" value="ECO:0007669"/>
    <property type="project" value="UniProtKB-SubCell"/>
</dbReference>
<dbReference type="EMBL" id="DF237027">
    <property type="protein sequence ID" value="GAQ81370.1"/>
    <property type="molecule type" value="Genomic_DNA"/>
</dbReference>
<accession>A0A1Y1HRW4</accession>
<feature type="compositionally biased region" description="Polar residues" evidence="8">
    <location>
        <begin position="1058"/>
        <end position="1075"/>
    </location>
</feature>
<feature type="compositionally biased region" description="Basic and acidic residues" evidence="8">
    <location>
        <begin position="968"/>
        <end position="987"/>
    </location>
</feature>
<evidence type="ECO:0000313" key="10">
    <source>
        <dbReference type="EMBL" id="GAQ81370.1"/>
    </source>
</evidence>
<keyword evidence="5" id="KW-0159">Chromosome partition</keyword>
<dbReference type="GO" id="GO:0007059">
    <property type="term" value="P:chromosome segregation"/>
    <property type="evidence" value="ECO:0007669"/>
    <property type="project" value="UniProtKB-KW"/>
</dbReference>
<feature type="compositionally biased region" description="Low complexity" evidence="8">
    <location>
        <begin position="995"/>
        <end position="1012"/>
    </location>
</feature>
<sequence length="2019" mass="213756">MAAEFEQLLADLRTLVDEKLGEIEHAHHGHARWLEDKGRKFLRAIDMVAQGSKDGGFKVPQSRKPKQGARGPNDENIPPGQHAFAAQTPAAVKKARGLAEEATPALRVSSRQRQKVLRDVPPSNKLSSATPAPQSAAQPSTRSSSRQPTEDLTPARDDRTTTQAVPENVPASVPAVDTAVPKERAEESAPAAAAETVAAESVKRSSGADADRSDKVEVQKEDTGEGEAEAAGREEAAEVAETERVVYTRRAKQAAAGQVRSEEKNEEKSLRKRKGKRGAEEAVADEQKGSAEKEAPAGVMQAAADVAETPAEAKETRARGSGGSKKRKEKTGLDEAVVSQEDGPVDSPKEPAEVKDLPADVSRTPAGGKELPADVSQVLRDQQDLLPPGEAPLVNAAVEHGGPVEGPNVATEVVKEPEAETGAKRRGKKEAVDDAATRGAEADLKQTASETVPAGGRMTRRRAKELGVDFEALPSGLVDGSEVKAGKKGRQTRKNRRKELDEGAIRQQALEKELEAAGAQVEAAADAKKPAEARENGAGGETTPAKPSGGDAKEGTADEMVSAEEGSGKQVDKATVPETPEEGPPVRRSQREKRANEEAPAGRVTRGRAAKGTPLTAATEAETVAEASAEKAPEAAADAEEGGLGEDQAEPPLVDGSPVVKEGVDGATLQESEAVPESEDEALATKKKRGKKKGRGRQKKTPPALRASEDGEREAGKETAGEKELSHEEEHGREEATVLELGGANTNAERQPKGNDGSEQEGAVEGVVSGLVSNPAEPASTTPEATHEAPTPTTGPSETVATPVEIDAAPVLELGSPKPPTPGPRLTRSGSKAGDSSRENGGSSAFGSPVPTAPESALRGTQSGALASPGRVLRSASKSPGSPSAVDNAQNPVPSALTPVPSTLTPDPSALNLTPSALNPAPSSLDPSPVSLGRATRAASNAQITPGTVPQAEEEHVPAVASPSSSSAEERSDRRTRSGSRARKETGETSPPAVLPAQDSADAALSPDSPAQKSASLSPVSPPPDPATDGNQVPSISEDANTAEAPQPSVFSPVIVTRSASQARTPPEQTKTPVFSSADIAPGSGSRKRSRGEGDVSDQPTPEGLARVSGEKGTPGVLTRSQSKLRGSADVTPGWNGSPEILEGDLSGVLVSPKSPSSDEAAKLTGASVQFPALPKQSPKESPIQMRKTETEPQTRAPVASPPVSARAFEAEKKETVAPSPRQDASPSVDMDVCTTPLTAGPHKAPRPVTGKRNAQGVSKGLVRSEGAGITSAVKADDVRSPLRRSPRFQGDRMTSAAGVTSAAKQTGVRSSPLGGGSSVRKSERIQDRSAKKMRLSGGFALAGLGGELIDLENEDEDLMEPNFEINSEGLRRSARKTADGAKESPGTVGKNRLSFSGAAGLSADVRNMSPGGKAPESGGKSFRFSAHKSTRKSARKRSAGGRPSFVSASDDGSGEFAAAGFGGLAAEASAGNLDAFAAGAKSAQKKTPAKRGNLIANGITSLLSFMTKKEPTGPPIPGNNKNTVKGSVKALEAAEAARREEARRAEEREKRKALTEKRREEKLREAAAGAAQAQPPPAKPADAAPAPERRTVPGAAAVSATVIDQKLRRANEFRSRIEDQKARRLEEDLRKKEEERRKKEQDAVRKKRQREEDEKKEKEEKRRRLEDAHKMKKDAEERQRAELEEKERKRKQQEEAERKQKATEEEERRRRRKEKELEAERRRKEEEEKRVAKLKEREEDRKRQEGLFIRRKEDERNEKMLRPNGPKPLTPIKTYLAENAASARHSPLVGTDKMMPPPRTTPSRHANADAAAQNQYLSANTASRNLNPASGYASSSLVAKPSGLQFPKPAANPPTNLRVTGWEDRAAKAKLAAPGSSSQKDSAPHFGKGGGGSVSGGENLRSRTPPPAEAVESYEISPFKEESSDEEEEENESEAKKPIPAWARKENLGPALRRQMGIDPDEVFQNMSVKTCSLDQVFGTKGSKKKKDFGRRSSSGNWLEDRLTWKEELQYKKGMGYL</sequence>
<comment type="subcellular location">
    <subcellularLocation>
        <location evidence="2">Cytoplasm</location>
        <location evidence="2">Cytoskeleton</location>
        <location evidence="2">Spindle</location>
    </subcellularLocation>
    <subcellularLocation>
        <location evidence="1">Nucleus</location>
    </subcellularLocation>
</comment>
<evidence type="ECO:0000256" key="6">
    <source>
        <dbReference type="ARBA" id="ARBA00023212"/>
    </source>
</evidence>
<evidence type="ECO:0000256" key="2">
    <source>
        <dbReference type="ARBA" id="ARBA00004186"/>
    </source>
</evidence>
<feature type="compositionally biased region" description="Polar residues" evidence="8">
    <location>
        <begin position="938"/>
        <end position="948"/>
    </location>
</feature>
<feature type="region of interest" description="Disordered" evidence="8">
    <location>
        <begin position="1507"/>
        <end position="1526"/>
    </location>
</feature>
<feature type="compositionally biased region" description="Basic residues" evidence="8">
    <location>
        <begin position="685"/>
        <end position="700"/>
    </location>
</feature>
<feature type="region of interest" description="Disordered" evidence="8">
    <location>
        <begin position="50"/>
        <end position="374"/>
    </location>
</feature>
<feature type="compositionally biased region" description="Basic and acidic residues" evidence="8">
    <location>
        <begin position="277"/>
        <end position="295"/>
    </location>
</feature>
<feature type="compositionally biased region" description="Acidic residues" evidence="8">
    <location>
        <begin position="1924"/>
        <end position="1933"/>
    </location>
</feature>
<evidence type="ECO:0000256" key="1">
    <source>
        <dbReference type="ARBA" id="ARBA00004123"/>
    </source>
</evidence>
<feature type="compositionally biased region" description="Basic and acidic residues" evidence="8">
    <location>
        <begin position="1934"/>
        <end position="1944"/>
    </location>
</feature>
<feature type="compositionally biased region" description="Basic and acidic residues" evidence="8">
    <location>
        <begin position="230"/>
        <end position="246"/>
    </location>
</feature>
<dbReference type="OMA" id="CNISLMP"/>
<keyword evidence="7" id="KW-0539">Nucleus</keyword>
<evidence type="ECO:0000259" key="9">
    <source>
        <dbReference type="Pfam" id="PF03941"/>
    </source>
</evidence>
<feature type="compositionally biased region" description="Basic and acidic residues" evidence="8">
    <location>
        <begin position="1321"/>
        <end position="1331"/>
    </location>
</feature>
<name>A0A1Y1HRW4_KLENI</name>
<feature type="compositionally biased region" description="Basic and acidic residues" evidence="8">
    <location>
        <begin position="413"/>
        <end position="444"/>
    </location>
</feature>
<feature type="compositionally biased region" description="Low complexity" evidence="8">
    <location>
        <begin position="613"/>
        <end position="627"/>
    </location>
</feature>
<organism evidence="10 11">
    <name type="scientific">Klebsormidium nitens</name>
    <name type="common">Green alga</name>
    <name type="synonym">Ulothrix nitens</name>
    <dbReference type="NCBI Taxonomy" id="105231"/>
    <lineage>
        <taxon>Eukaryota</taxon>
        <taxon>Viridiplantae</taxon>
        <taxon>Streptophyta</taxon>
        <taxon>Klebsormidiophyceae</taxon>
        <taxon>Klebsormidiales</taxon>
        <taxon>Klebsormidiaceae</taxon>
        <taxon>Klebsormidium</taxon>
    </lineage>
</organism>
<feature type="compositionally biased region" description="Basic and acidic residues" evidence="8">
    <location>
        <begin position="1606"/>
        <end position="1762"/>
    </location>
</feature>
<feature type="compositionally biased region" description="Basic residues" evidence="8">
    <location>
        <begin position="486"/>
        <end position="497"/>
    </location>
</feature>
<feature type="compositionally biased region" description="Polar residues" evidence="8">
    <location>
        <begin position="900"/>
        <end position="926"/>
    </location>
</feature>
<dbReference type="STRING" id="105231.A0A1Y1HRW4"/>
<feature type="compositionally biased region" description="Basic and acidic residues" evidence="8">
    <location>
        <begin position="498"/>
        <end position="515"/>
    </location>
</feature>
<feature type="compositionally biased region" description="Acidic residues" evidence="8">
    <location>
        <begin position="637"/>
        <end position="649"/>
    </location>
</feature>
<evidence type="ECO:0000256" key="7">
    <source>
        <dbReference type="ARBA" id="ARBA00023242"/>
    </source>
</evidence>
<proteinExistence type="inferred from homology"/>
<feature type="compositionally biased region" description="Basic and acidic residues" evidence="8">
    <location>
        <begin position="1536"/>
        <end position="1566"/>
    </location>
</feature>
<protein>
    <recommendedName>
        <fullName evidence="9">Inner centromere protein ARK-binding domain-containing protein</fullName>
    </recommendedName>
</protein>
<feature type="compositionally biased region" description="Polar residues" evidence="8">
    <location>
        <begin position="1029"/>
        <end position="1040"/>
    </location>
</feature>
<dbReference type="Pfam" id="PF03941">
    <property type="entry name" value="INCENP_ARK-bind"/>
    <property type="match status" value="1"/>
</dbReference>
<dbReference type="PANTHER" id="PTHR13142">
    <property type="entry name" value="INNER CENTROMERE PROTEIN"/>
    <property type="match status" value="1"/>
</dbReference>
<feature type="compositionally biased region" description="Basic residues" evidence="8">
    <location>
        <begin position="1426"/>
        <end position="1440"/>
    </location>
</feature>
<feature type="region of interest" description="Disordered" evidence="8">
    <location>
        <begin position="1531"/>
        <end position="1944"/>
    </location>
</feature>
<feature type="domain" description="Inner centromere protein ARK-binding" evidence="9">
    <location>
        <begin position="1925"/>
        <end position="1979"/>
    </location>
</feature>
<dbReference type="GO" id="GO:0005819">
    <property type="term" value="C:spindle"/>
    <property type="evidence" value="ECO:0007669"/>
    <property type="project" value="UniProtKB-SubCell"/>
</dbReference>
<evidence type="ECO:0000256" key="4">
    <source>
        <dbReference type="ARBA" id="ARBA00022490"/>
    </source>
</evidence>
<reference evidence="10 11" key="1">
    <citation type="journal article" date="2014" name="Nat. Commun.">
        <title>Klebsormidium flaccidum genome reveals primary factors for plant terrestrial adaptation.</title>
        <authorList>
            <person name="Hori K."/>
            <person name="Maruyama F."/>
            <person name="Fujisawa T."/>
            <person name="Togashi T."/>
            <person name="Yamamoto N."/>
            <person name="Seo M."/>
            <person name="Sato S."/>
            <person name="Yamada T."/>
            <person name="Mori H."/>
            <person name="Tajima N."/>
            <person name="Moriyama T."/>
            <person name="Ikeuchi M."/>
            <person name="Watanabe M."/>
            <person name="Wada H."/>
            <person name="Kobayashi K."/>
            <person name="Saito M."/>
            <person name="Masuda T."/>
            <person name="Sasaki-Sekimoto Y."/>
            <person name="Mashiguchi K."/>
            <person name="Awai K."/>
            <person name="Shimojima M."/>
            <person name="Masuda S."/>
            <person name="Iwai M."/>
            <person name="Nobusawa T."/>
            <person name="Narise T."/>
            <person name="Kondo S."/>
            <person name="Saito H."/>
            <person name="Sato R."/>
            <person name="Murakawa M."/>
            <person name="Ihara Y."/>
            <person name="Oshima-Yamada Y."/>
            <person name="Ohtaka K."/>
            <person name="Satoh M."/>
            <person name="Sonobe K."/>
            <person name="Ishii M."/>
            <person name="Ohtani R."/>
            <person name="Kanamori-Sato M."/>
            <person name="Honoki R."/>
            <person name="Miyazaki D."/>
            <person name="Mochizuki H."/>
            <person name="Umetsu J."/>
            <person name="Higashi K."/>
            <person name="Shibata D."/>
            <person name="Kamiya Y."/>
            <person name="Sato N."/>
            <person name="Nakamura Y."/>
            <person name="Tabata S."/>
            <person name="Ida S."/>
            <person name="Kurokawa K."/>
            <person name="Ohta H."/>
        </authorList>
    </citation>
    <scope>NUCLEOTIDE SEQUENCE [LARGE SCALE GENOMIC DNA]</scope>
    <source>
        <strain evidence="10 11">NIES-2285</strain>
    </source>
</reference>
<feature type="compositionally biased region" description="Low complexity" evidence="8">
    <location>
        <begin position="775"/>
        <end position="796"/>
    </location>
</feature>
<comment type="similarity">
    <text evidence="3">Belongs to the INCENP family.</text>
</comment>
<feature type="compositionally biased region" description="Polar residues" evidence="8">
    <location>
        <begin position="876"/>
        <end position="893"/>
    </location>
</feature>
<dbReference type="OrthoDB" id="6123at2759"/>
<feature type="compositionally biased region" description="Polar residues" evidence="8">
    <location>
        <begin position="1813"/>
        <end position="1838"/>
    </location>
</feature>
<feature type="compositionally biased region" description="Low complexity" evidence="8">
    <location>
        <begin position="1196"/>
        <end position="1208"/>
    </location>
</feature>
<gene>
    <name evidence="10" type="ORF">KFL_000780320</name>
</gene>
<feature type="compositionally biased region" description="Basic and acidic residues" evidence="8">
    <location>
        <begin position="525"/>
        <end position="535"/>
    </location>
</feature>
<evidence type="ECO:0000256" key="5">
    <source>
        <dbReference type="ARBA" id="ARBA00022829"/>
    </source>
</evidence>
<feature type="compositionally biased region" description="Low complexity" evidence="8">
    <location>
        <begin position="127"/>
        <end position="147"/>
    </location>
</feature>
<feature type="region of interest" description="Disordered" evidence="8">
    <location>
        <begin position="398"/>
        <end position="1334"/>
    </location>
</feature>
<feature type="compositionally biased region" description="Basic and acidic residues" evidence="8">
    <location>
        <begin position="707"/>
        <end position="736"/>
    </location>
</feature>
<evidence type="ECO:0000256" key="8">
    <source>
        <dbReference type="SAM" id="MobiDB-lite"/>
    </source>
</evidence>
<keyword evidence="4" id="KW-0963">Cytoplasm</keyword>
<dbReference type="InterPro" id="IPR005635">
    <property type="entry name" value="Inner_centromere_prot_ARK-bd"/>
</dbReference>
<feature type="region of interest" description="Disordered" evidence="8">
    <location>
        <begin position="1365"/>
        <end position="1453"/>
    </location>
</feature>
<keyword evidence="11" id="KW-1185">Reference proteome</keyword>
<dbReference type="PANTHER" id="PTHR13142:SF1">
    <property type="entry name" value="INNER CENTROMERE PROTEIN"/>
    <property type="match status" value="1"/>
</dbReference>
<feature type="compositionally biased region" description="Basic and acidic residues" evidence="8">
    <location>
        <begin position="260"/>
        <end position="269"/>
    </location>
</feature>
<feature type="compositionally biased region" description="Basic and acidic residues" evidence="8">
    <location>
        <begin position="347"/>
        <end position="358"/>
    </location>
</feature>
<dbReference type="Proteomes" id="UP000054558">
    <property type="component" value="Unassembled WGS sequence"/>
</dbReference>
<evidence type="ECO:0000313" key="11">
    <source>
        <dbReference type="Proteomes" id="UP000054558"/>
    </source>
</evidence>